<dbReference type="PANTHER" id="PTHR47053:SF1">
    <property type="entry name" value="MUREIN DD-ENDOPEPTIDASE MEPH-RELATED"/>
    <property type="match status" value="1"/>
</dbReference>
<proteinExistence type="inferred from homology"/>
<dbReference type="PANTHER" id="PTHR47053">
    <property type="entry name" value="MUREIN DD-ENDOPEPTIDASE MEPH-RELATED"/>
    <property type="match status" value="1"/>
</dbReference>
<gene>
    <name evidence="6" type="primary">iap_2</name>
    <name evidence="6" type="ORF">SDC9_174362</name>
</gene>
<dbReference type="PROSITE" id="PS51935">
    <property type="entry name" value="NLPC_P60"/>
    <property type="match status" value="1"/>
</dbReference>
<dbReference type="GO" id="GO:0006508">
    <property type="term" value="P:proteolysis"/>
    <property type="evidence" value="ECO:0007669"/>
    <property type="project" value="UniProtKB-KW"/>
</dbReference>
<evidence type="ECO:0000259" key="5">
    <source>
        <dbReference type="PROSITE" id="PS51935"/>
    </source>
</evidence>
<dbReference type="InterPro" id="IPR000064">
    <property type="entry name" value="NLP_P60_dom"/>
</dbReference>
<dbReference type="EMBL" id="VSSQ01076638">
    <property type="protein sequence ID" value="MPN26936.1"/>
    <property type="molecule type" value="Genomic_DNA"/>
</dbReference>
<comment type="caution">
    <text evidence="6">The sequence shown here is derived from an EMBL/GenBank/DDBJ whole genome shotgun (WGS) entry which is preliminary data.</text>
</comment>
<dbReference type="Gene3D" id="3.90.1720.10">
    <property type="entry name" value="endopeptidase domain like (from Nostoc punctiforme)"/>
    <property type="match status" value="1"/>
</dbReference>
<dbReference type="EC" id="3.4.-.-" evidence="6"/>
<dbReference type="InterPro" id="IPR038765">
    <property type="entry name" value="Papain-like_cys_pep_sf"/>
</dbReference>
<name>A0A645GL39_9ZZZZ</name>
<keyword evidence="4" id="KW-0788">Thiol protease</keyword>
<evidence type="ECO:0000256" key="2">
    <source>
        <dbReference type="ARBA" id="ARBA00022670"/>
    </source>
</evidence>
<organism evidence="6">
    <name type="scientific">bioreactor metagenome</name>
    <dbReference type="NCBI Taxonomy" id="1076179"/>
    <lineage>
        <taxon>unclassified sequences</taxon>
        <taxon>metagenomes</taxon>
        <taxon>ecological metagenomes</taxon>
    </lineage>
</organism>
<keyword evidence="2" id="KW-0645">Protease</keyword>
<dbReference type="AlphaFoldDB" id="A0A645GL39"/>
<feature type="domain" description="NlpC/P60" evidence="5">
    <location>
        <begin position="1"/>
        <end position="91"/>
    </location>
</feature>
<evidence type="ECO:0000313" key="6">
    <source>
        <dbReference type="EMBL" id="MPN26936.1"/>
    </source>
</evidence>
<dbReference type="InterPro" id="IPR051202">
    <property type="entry name" value="Peptidase_C40"/>
</dbReference>
<keyword evidence="3 6" id="KW-0378">Hydrolase</keyword>
<dbReference type="SUPFAM" id="SSF54001">
    <property type="entry name" value="Cysteine proteinases"/>
    <property type="match status" value="1"/>
</dbReference>
<reference evidence="6" key="1">
    <citation type="submission" date="2019-08" db="EMBL/GenBank/DDBJ databases">
        <authorList>
            <person name="Kucharzyk K."/>
            <person name="Murdoch R.W."/>
            <person name="Higgins S."/>
            <person name="Loffler F."/>
        </authorList>
    </citation>
    <scope>NUCLEOTIDE SEQUENCE</scope>
</reference>
<evidence type="ECO:0000256" key="3">
    <source>
        <dbReference type="ARBA" id="ARBA00022801"/>
    </source>
</evidence>
<dbReference type="Pfam" id="PF00877">
    <property type="entry name" value="NLPC_P60"/>
    <property type="match status" value="1"/>
</dbReference>
<dbReference type="GO" id="GO:0008234">
    <property type="term" value="F:cysteine-type peptidase activity"/>
    <property type="evidence" value="ECO:0007669"/>
    <property type="project" value="UniProtKB-KW"/>
</dbReference>
<evidence type="ECO:0000256" key="1">
    <source>
        <dbReference type="ARBA" id="ARBA00007074"/>
    </source>
</evidence>
<comment type="similarity">
    <text evidence="1">Belongs to the peptidase C40 family.</text>
</comment>
<evidence type="ECO:0000256" key="4">
    <source>
        <dbReference type="ARBA" id="ARBA00022807"/>
    </source>
</evidence>
<accession>A0A645GL39</accession>
<sequence>MLNHSGAASVGRTNARRLYKKSTVVSRENARPGDLIFFTGARAAEIGHPVTHVGIYVGNGMMLHCAGNGVEYKSISTKYYKSHFYAFGRLG</sequence>
<protein>
    <submittedName>
        <fullName evidence="6">Putative endopeptidase p60</fullName>
        <ecNumber evidence="6">3.4.-.-</ecNumber>
    </submittedName>
</protein>